<evidence type="ECO:0000313" key="1">
    <source>
        <dbReference type="EMBL" id="OMD46874.1"/>
    </source>
</evidence>
<reference evidence="1 2" key="1">
    <citation type="submission" date="2016-10" db="EMBL/GenBank/DDBJ databases">
        <title>Paenibacillus species isolates.</title>
        <authorList>
            <person name="Beno S.M."/>
        </authorList>
    </citation>
    <scope>NUCLEOTIDE SEQUENCE [LARGE SCALE GENOMIC DNA]</scope>
    <source>
        <strain evidence="1 2">FSL H7-0744</strain>
    </source>
</reference>
<proteinExistence type="predicted"/>
<comment type="caution">
    <text evidence="1">The sequence shown here is derived from an EMBL/GenBank/DDBJ whole genome shotgun (WGS) entry which is preliminary data.</text>
</comment>
<dbReference type="Proteomes" id="UP000187412">
    <property type="component" value="Unassembled WGS sequence"/>
</dbReference>
<name>A0ABX3HCU6_PAEBO</name>
<accession>A0ABX3HCU6</accession>
<gene>
    <name evidence="1" type="ORF">BSK56_15390</name>
</gene>
<keyword evidence="2" id="KW-1185">Reference proteome</keyword>
<organism evidence="1 2">
    <name type="scientific">Paenibacillus borealis</name>
    <dbReference type="NCBI Taxonomy" id="160799"/>
    <lineage>
        <taxon>Bacteria</taxon>
        <taxon>Bacillati</taxon>
        <taxon>Bacillota</taxon>
        <taxon>Bacilli</taxon>
        <taxon>Bacillales</taxon>
        <taxon>Paenibacillaceae</taxon>
        <taxon>Paenibacillus</taxon>
    </lineage>
</organism>
<dbReference type="EMBL" id="MPTB01000018">
    <property type="protein sequence ID" value="OMD46874.1"/>
    <property type="molecule type" value="Genomic_DNA"/>
</dbReference>
<sequence length="146" mass="16024">MFLLFAAGLLAYQSSRMISEREASESAAPTGSLMYSVVNQAFAEHEERPEAVPLFQFTVLSGPGEQLAKGEKGTTSALCRVPAGTGEMVLTDAENWMRSNIRKASIEGARVVFASFPEKADRRGEKELIRNLEVTAREEAEHANHH</sequence>
<protein>
    <submittedName>
        <fullName evidence="1">Uncharacterized protein</fullName>
    </submittedName>
</protein>
<evidence type="ECO:0000313" key="2">
    <source>
        <dbReference type="Proteomes" id="UP000187412"/>
    </source>
</evidence>